<evidence type="ECO:0000256" key="9">
    <source>
        <dbReference type="ARBA" id="ARBA00022679"/>
    </source>
</evidence>
<evidence type="ECO:0000313" key="25">
    <source>
        <dbReference type="Proteomes" id="UP000243975"/>
    </source>
</evidence>
<dbReference type="Gene3D" id="1.10.510.10">
    <property type="entry name" value="Transferase(Phosphotransferase) domain 1"/>
    <property type="match status" value="3"/>
</dbReference>
<evidence type="ECO:0000259" key="23">
    <source>
        <dbReference type="PROSITE" id="PS50011"/>
    </source>
</evidence>
<keyword evidence="10" id="KW-0812">Transmembrane</keyword>
<evidence type="ECO:0000256" key="13">
    <source>
        <dbReference type="ARBA" id="ARBA00022741"/>
    </source>
</evidence>
<keyword evidence="13 22" id="KW-0547">Nucleotide-binding</keyword>
<dbReference type="FunFam" id="1.10.510.10:FF:000240">
    <property type="entry name" value="Lectin-domain containing receptor kinase A4.3"/>
    <property type="match status" value="1"/>
</dbReference>
<evidence type="ECO:0000256" key="10">
    <source>
        <dbReference type="ARBA" id="ARBA00022692"/>
    </source>
</evidence>
<keyword evidence="15 22" id="KW-0067">ATP-binding</keyword>
<keyword evidence="6" id="KW-0723">Serine/threonine-protein kinase</keyword>
<dbReference type="InterPro" id="IPR001245">
    <property type="entry name" value="Ser-Thr/Tyr_kinase_cat_dom"/>
</dbReference>
<evidence type="ECO:0000256" key="17">
    <source>
        <dbReference type="ARBA" id="ARBA00023136"/>
    </source>
</evidence>
<evidence type="ECO:0000313" key="24">
    <source>
        <dbReference type="EMBL" id="KVH89788.1"/>
    </source>
</evidence>
<evidence type="ECO:0000256" key="8">
    <source>
        <dbReference type="ARBA" id="ARBA00022614"/>
    </source>
</evidence>
<dbReference type="GO" id="GO:0004674">
    <property type="term" value="F:protein serine/threonine kinase activity"/>
    <property type="evidence" value="ECO:0007669"/>
    <property type="project" value="UniProtKB-KW"/>
</dbReference>
<evidence type="ECO:0000256" key="2">
    <source>
        <dbReference type="ARBA" id="ARBA00008536"/>
    </source>
</evidence>
<dbReference type="OMA" id="HPVDWWA"/>
<keyword evidence="11" id="KW-0732">Signal</keyword>
<dbReference type="Gramene" id="KVH89788">
    <property type="protein sequence ID" value="KVH89788"/>
    <property type="gene ID" value="Ccrd_008196"/>
</dbReference>
<dbReference type="GO" id="GO:0002229">
    <property type="term" value="P:defense response to oomycetes"/>
    <property type="evidence" value="ECO:0007669"/>
    <property type="project" value="UniProtKB-ARBA"/>
</dbReference>
<dbReference type="InterPro" id="IPR011009">
    <property type="entry name" value="Kinase-like_dom_sf"/>
</dbReference>
<comment type="catalytic activity">
    <reaction evidence="21">
        <text>L-seryl-[protein] + ATP = O-phospho-L-seryl-[protein] + ADP + H(+)</text>
        <dbReference type="Rhea" id="RHEA:17989"/>
        <dbReference type="Rhea" id="RHEA-COMP:9863"/>
        <dbReference type="Rhea" id="RHEA-COMP:11604"/>
        <dbReference type="ChEBI" id="CHEBI:15378"/>
        <dbReference type="ChEBI" id="CHEBI:29999"/>
        <dbReference type="ChEBI" id="CHEBI:30616"/>
        <dbReference type="ChEBI" id="CHEBI:83421"/>
        <dbReference type="ChEBI" id="CHEBI:456216"/>
        <dbReference type="EC" id="2.7.11.1"/>
    </reaction>
</comment>
<comment type="catalytic activity">
    <reaction evidence="20">
        <text>L-threonyl-[protein] + ATP = O-phospho-L-threonyl-[protein] + ADP + H(+)</text>
        <dbReference type="Rhea" id="RHEA:46608"/>
        <dbReference type="Rhea" id="RHEA-COMP:11060"/>
        <dbReference type="Rhea" id="RHEA-COMP:11605"/>
        <dbReference type="ChEBI" id="CHEBI:15378"/>
        <dbReference type="ChEBI" id="CHEBI:30013"/>
        <dbReference type="ChEBI" id="CHEBI:30616"/>
        <dbReference type="ChEBI" id="CHEBI:61977"/>
        <dbReference type="ChEBI" id="CHEBI:456216"/>
        <dbReference type="EC" id="2.7.11.1"/>
    </reaction>
</comment>
<comment type="similarity">
    <text evidence="3">In the C-terminal section; belongs to the protein kinase superfamily. Ser/Thr protein kinase family.</text>
</comment>
<evidence type="ECO:0000256" key="22">
    <source>
        <dbReference type="PROSITE-ProRule" id="PRU10141"/>
    </source>
</evidence>
<reference evidence="24 25" key="1">
    <citation type="journal article" date="2016" name="Sci. Rep.">
        <title>The genome sequence of the outbreeding globe artichoke constructed de novo incorporating a phase-aware low-pass sequencing strategy of F1 progeny.</title>
        <authorList>
            <person name="Scaglione D."/>
            <person name="Reyes-Chin-Wo S."/>
            <person name="Acquadro A."/>
            <person name="Froenicke L."/>
            <person name="Portis E."/>
            <person name="Beitel C."/>
            <person name="Tirone M."/>
            <person name="Mauro R."/>
            <person name="Lo Monaco A."/>
            <person name="Mauromicale G."/>
            <person name="Faccioli P."/>
            <person name="Cattivelli L."/>
            <person name="Rieseberg L."/>
            <person name="Michelmore R."/>
            <person name="Lanteri S."/>
        </authorList>
    </citation>
    <scope>NUCLEOTIDE SEQUENCE [LARGE SCALE GENOMIC DNA]</scope>
    <source>
        <strain evidence="24">2C</strain>
    </source>
</reference>
<keyword evidence="9" id="KW-0808">Transferase</keyword>
<dbReference type="Proteomes" id="UP000243975">
    <property type="component" value="Unassembled WGS sequence"/>
</dbReference>
<evidence type="ECO:0000256" key="19">
    <source>
        <dbReference type="ARBA" id="ARBA00023180"/>
    </source>
</evidence>
<dbReference type="Pfam" id="PF14299">
    <property type="entry name" value="PP2"/>
    <property type="match status" value="2"/>
</dbReference>
<dbReference type="GO" id="GO:0005524">
    <property type="term" value="F:ATP binding"/>
    <property type="evidence" value="ECO:0007669"/>
    <property type="project" value="UniProtKB-UniRule"/>
</dbReference>
<dbReference type="SUPFAM" id="SSF56112">
    <property type="entry name" value="Protein kinase-like (PK-like)"/>
    <property type="match status" value="3"/>
</dbReference>
<dbReference type="InterPro" id="IPR045272">
    <property type="entry name" value="ANXUR1/2-like"/>
</dbReference>
<dbReference type="FunFam" id="3.30.200.20:FF:000039">
    <property type="entry name" value="receptor-like protein kinase FERONIA"/>
    <property type="match status" value="1"/>
</dbReference>
<dbReference type="SMART" id="SM00220">
    <property type="entry name" value="S_TKc"/>
    <property type="match status" value="3"/>
</dbReference>
<evidence type="ECO:0000256" key="5">
    <source>
        <dbReference type="ARBA" id="ARBA00022475"/>
    </source>
</evidence>
<evidence type="ECO:0000256" key="12">
    <source>
        <dbReference type="ARBA" id="ARBA00022737"/>
    </source>
</evidence>
<dbReference type="PROSITE" id="PS50011">
    <property type="entry name" value="PROTEIN_KINASE_DOM"/>
    <property type="match status" value="3"/>
</dbReference>
<evidence type="ECO:0000256" key="15">
    <source>
        <dbReference type="ARBA" id="ARBA00022840"/>
    </source>
</evidence>
<dbReference type="InterPro" id="IPR000719">
    <property type="entry name" value="Prot_kinase_dom"/>
</dbReference>
<organism evidence="24 25">
    <name type="scientific">Cynara cardunculus var. scolymus</name>
    <name type="common">Globe artichoke</name>
    <name type="synonym">Cynara scolymus</name>
    <dbReference type="NCBI Taxonomy" id="59895"/>
    <lineage>
        <taxon>Eukaryota</taxon>
        <taxon>Viridiplantae</taxon>
        <taxon>Streptophyta</taxon>
        <taxon>Embryophyta</taxon>
        <taxon>Tracheophyta</taxon>
        <taxon>Spermatophyta</taxon>
        <taxon>Magnoliopsida</taxon>
        <taxon>eudicotyledons</taxon>
        <taxon>Gunneridae</taxon>
        <taxon>Pentapetalae</taxon>
        <taxon>asterids</taxon>
        <taxon>campanulids</taxon>
        <taxon>Asterales</taxon>
        <taxon>Asteraceae</taxon>
        <taxon>Carduoideae</taxon>
        <taxon>Cardueae</taxon>
        <taxon>Carduinae</taxon>
        <taxon>Cynara</taxon>
    </lineage>
</organism>
<dbReference type="FunFam" id="1.10.510.10:FF:000358">
    <property type="entry name" value="Putative leucine-rich repeat receptor-like serine/threonine-protein kinase"/>
    <property type="match status" value="1"/>
</dbReference>
<dbReference type="PANTHER" id="PTHR27003">
    <property type="entry name" value="OS07G0166700 PROTEIN"/>
    <property type="match status" value="1"/>
</dbReference>
<keyword evidence="19" id="KW-0325">Glycoprotein</keyword>
<comment type="caution">
    <text evidence="24">The sequence shown here is derived from an EMBL/GenBank/DDBJ whole genome shotgun (WGS) entry which is preliminary data.</text>
</comment>
<evidence type="ECO:0000256" key="3">
    <source>
        <dbReference type="ARBA" id="ARBA00010217"/>
    </source>
</evidence>
<sequence length="1473" mass="168396">MPLWTFMPCPHKYNPFLLLSQIYLINWNLMSILRELEHFRIPLKDIQEATNNFDQENFIGVGGYGKVHKGKLALSNGVVMVAAKQVDRTTRHGKDHFLNEIRVLSSYKHANIVSFIGFCDENNEKILVQEFVTNGSLDKYVSSAKLTWLKRLQICLGAARGLEYLHNGVKGQSGVLHRDLRSRTILLDQGWQAKIGGFGLSMMASMDSTIFGIFGAPGYMDPEYIQTGIVAKESDVYSFGVVLYEVLCGRLAYETYEDHKQLLGPFARHHYEVGKLNEIIDPILREQMNPDSLEAFSVIAYQCLEKYKSKRPTMNQIVQKLEQVLGLQQEFEKALALQKRGMSPSMGEEKRWRRTLAGAGAPISAGAGAGASMGRRRDGAVKKGTSVAVEMEKEMVALDLEGKQEDDHSYKVKNLEYMKIPLEQIKLATRDFHDDSIIGHGGYGKVYKTDLFHFDVQKYVQENMFQRVSMVELSDYQRRKSTVAVKRLDRRYGQGTAEFLQEISVLPYFRHPNLITLLGFCDEGQERILVYEYASKGSLDAYICSTDTKKNHTWAQRLQICLDAARGIEFLHNGVGEYHRIIHRDIKSSNILLGQNWVGKISDFGLSRIGPANLQATFVMTQVAGTLEYVDPQYHKTGVLTKGSDVYSFGVVLFEVLSGRLAYFQKSKDDQEFLPHMAKRCFEQKKVNEIVDPKLKKEFEKGSSTFDDETCPNSISIFATIAYKCLQEKRDGRPTMLDVVEELEKALKSHVKGVEALRTSFDAIRFATNDFSDIMEHKEYGKAYRGELSHPRGSNAVVVKRLDPLASSYGNEFYKEIAILYSYSHKNIIPLLGFCEEANERIVLFEHMVNGSLKEHVKSASLTWKQRLKICVEAARGLAYIHSSGADTRHSIHGDIKSSSILLNDEWEAVISDLIIPKGVGTLGYYDPLYATTGILTHKSDVYSFGVVLFEVLSGRFAIETLKMDQQDPCHEFEDQKRGANGDGQMIFLARLAAYCFKNKKLDGIIFHDIKGQLDAKSLVIFSTIAYRCLKEQLEERPTIGEVVKELEKAFECQDESEWEKKLPRDYEKIIQMSKYPVPNTSTKKDLHSLLSSGILLHNEQLWFSISTDGVTKEMVSATKFSYKNVKWRSIRKSRFSKVARVSDISNLNIQIQIKPQFLTQDIMYGAYLVFKFYDRRKVSSQPLYVNLKYKKAGETLNAYFAEWRAEGKWLTIELFRFWNNNETTYFDVVLESFSRYYCGNCGIFVEGIEFQAIRSVDCIENKELNVEKNLRTLSRPELDMGWMEQMATECQEIINRSEQVFSRKVNGKRCHMLPAKAVIYDPSNVKSYSRKPDQPQSRFAESVEILSRHELRIKCDIEKQMLSSDTTYACFLVFKLSEKCRGLKCPVKARDLLPYKNHERTKIISFTSPSTVNLDKIKWIPKQREDGWMEVIVWETISNMHNGELIPMDLKLISFEGTMFGLVVCGIEFRPI</sequence>
<dbReference type="PROSITE" id="PS00107">
    <property type="entry name" value="PROTEIN_KINASE_ATP"/>
    <property type="match status" value="1"/>
</dbReference>
<evidence type="ECO:0000256" key="14">
    <source>
        <dbReference type="ARBA" id="ARBA00022777"/>
    </source>
</evidence>
<feature type="binding site" evidence="22">
    <location>
        <position position="84"/>
    </location>
    <ligand>
        <name>ATP</name>
        <dbReference type="ChEBI" id="CHEBI:30616"/>
    </ligand>
</feature>
<dbReference type="Pfam" id="PF07714">
    <property type="entry name" value="PK_Tyr_Ser-Thr"/>
    <property type="match status" value="3"/>
</dbReference>
<dbReference type="InterPro" id="IPR008271">
    <property type="entry name" value="Ser/Thr_kinase_AS"/>
</dbReference>
<evidence type="ECO:0000256" key="20">
    <source>
        <dbReference type="ARBA" id="ARBA00047899"/>
    </source>
</evidence>
<dbReference type="EMBL" id="LEKV01005138">
    <property type="protein sequence ID" value="KVH89788.1"/>
    <property type="molecule type" value="Genomic_DNA"/>
</dbReference>
<dbReference type="InterPro" id="IPR017441">
    <property type="entry name" value="Protein_kinase_ATP_BS"/>
</dbReference>
<feature type="domain" description="Protein kinase" evidence="23">
    <location>
        <begin position="432"/>
        <end position="747"/>
    </location>
</feature>
<proteinExistence type="inferred from homology"/>
<gene>
    <name evidence="24" type="ORF">Ccrd_008196</name>
</gene>
<dbReference type="InterPro" id="IPR025886">
    <property type="entry name" value="PP2-like"/>
</dbReference>
<feature type="domain" description="Protein kinase" evidence="23">
    <location>
        <begin position="769"/>
        <end position="1051"/>
    </location>
</feature>
<dbReference type="PROSITE" id="PS00108">
    <property type="entry name" value="PROTEIN_KINASE_ST"/>
    <property type="match status" value="1"/>
</dbReference>
<dbReference type="EC" id="2.7.11.1" evidence="4"/>
<dbReference type="GO" id="GO:0005886">
    <property type="term" value="C:plasma membrane"/>
    <property type="evidence" value="ECO:0007669"/>
    <property type="project" value="UniProtKB-SubCell"/>
</dbReference>
<keyword evidence="12" id="KW-0677">Repeat</keyword>
<keyword evidence="14" id="KW-0418">Kinase</keyword>
<protein>
    <recommendedName>
        <fullName evidence="4">non-specific serine/threonine protein kinase</fullName>
        <ecNumber evidence="4">2.7.11.1</ecNumber>
    </recommendedName>
</protein>
<feature type="domain" description="Protein kinase" evidence="23">
    <location>
        <begin position="53"/>
        <end position="325"/>
    </location>
</feature>
<evidence type="ECO:0000256" key="6">
    <source>
        <dbReference type="ARBA" id="ARBA00022527"/>
    </source>
</evidence>
<keyword evidence="25" id="KW-1185">Reference proteome</keyword>
<keyword evidence="16" id="KW-1133">Transmembrane helix</keyword>
<dbReference type="PANTHER" id="PTHR27003:SF467">
    <property type="entry name" value="PROTEIN KINASE DOMAIN-CONTAINING PROTEIN"/>
    <property type="match status" value="1"/>
</dbReference>
<comment type="similarity">
    <text evidence="2">In the N-terminal section; belongs to the leguminous lectin family.</text>
</comment>
<comment type="subcellular location">
    <subcellularLocation>
        <location evidence="1">Cell membrane</location>
        <topology evidence="1">Single-pass type I membrane protein</topology>
    </subcellularLocation>
</comment>
<keyword evidence="17" id="KW-0472">Membrane</keyword>
<dbReference type="STRING" id="59895.A0A103XFG3"/>
<name>A0A103XFG3_CYNCS</name>
<keyword evidence="7" id="KW-0597">Phosphoprotein</keyword>
<evidence type="ECO:0000256" key="4">
    <source>
        <dbReference type="ARBA" id="ARBA00012513"/>
    </source>
</evidence>
<evidence type="ECO:0000256" key="16">
    <source>
        <dbReference type="ARBA" id="ARBA00022989"/>
    </source>
</evidence>
<dbReference type="Gene3D" id="3.30.200.20">
    <property type="entry name" value="Phosphorylase Kinase, domain 1"/>
    <property type="match status" value="3"/>
</dbReference>
<evidence type="ECO:0000256" key="18">
    <source>
        <dbReference type="ARBA" id="ARBA00023170"/>
    </source>
</evidence>
<keyword evidence="5" id="KW-1003">Cell membrane</keyword>
<dbReference type="GO" id="GO:0009506">
    <property type="term" value="C:plasmodesma"/>
    <property type="evidence" value="ECO:0007669"/>
    <property type="project" value="TreeGrafter"/>
</dbReference>
<keyword evidence="18" id="KW-0675">Receptor</keyword>
<evidence type="ECO:0000256" key="11">
    <source>
        <dbReference type="ARBA" id="ARBA00022729"/>
    </source>
</evidence>
<evidence type="ECO:0000256" key="7">
    <source>
        <dbReference type="ARBA" id="ARBA00022553"/>
    </source>
</evidence>
<accession>A0A103XFG3</accession>
<dbReference type="GO" id="GO:0004714">
    <property type="term" value="F:transmembrane receptor protein tyrosine kinase activity"/>
    <property type="evidence" value="ECO:0007669"/>
    <property type="project" value="InterPro"/>
</dbReference>
<keyword evidence="8" id="KW-0433">Leucine-rich repeat</keyword>
<evidence type="ECO:0000256" key="21">
    <source>
        <dbReference type="ARBA" id="ARBA00048679"/>
    </source>
</evidence>
<evidence type="ECO:0000256" key="1">
    <source>
        <dbReference type="ARBA" id="ARBA00004251"/>
    </source>
</evidence>